<evidence type="ECO:0000256" key="1">
    <source>
        <dbReference type="ARBA" id="ARBA00004651"/>
    </source>
</evidence>
<evidence type="ECO:0000256" key="9">
    <source>
        <dbReference type="SAM" id="Phobius"/>
    </source>
</evidence>
<comment type="caution">
    <text evidence="10">The sequence shown here is derived from an EMBL/GenBank/DDBJ whole genome shotgun (WGS) entry which is preliminary data.</text>
</comment>
<dbReference type="GO" id="GO:0005886">
    <property type="term" value="C:plasma membrane"/>
    <property type="evidence" value="ECO:0007669"/>
    <property type="project" value="UniProtKB-SubCell"/>
</dbReference>
<dbReference type="Gene3D" id="1.10.287.70">
    <property type="match status" value="1"/>
</dbReference>
<evidence type="ECO:0000256" key="7">
    <source>
        <dbReference type="ARBA" id="ARBA00023180"/>
    </source>
</evidence>
<keyword evidence="3 9" id="KW-0812">Transmembrane</keyword>
<evidence type="ECO:0000256" key="2">
    <source>
        <dbReference type="ARBA" id="ARBA00022475"/>
    </source>
</evidence>
<dbReference type="OrthoDB" id="6614738at2759"/>
<feature type="transmembrane region" description="Helical" evidence="9">
    <location>
        <begin position="366"/>
        <end position="388"/>
    </location>
</feature>
<evidence type="ECO:0000313" key="11">
    <source>
        <dbReference type="Proteomes" id="UP001107558"/>
    </source>
</evidence>
<keyword evidence="6" id="KW-0675">Receptor</keyword>
<keyword evidence="7" id="KW-0325">Glycoprotein</keyword>
<evidence type="ECO:0000313" key="10">
    <source>
        <dbReference type="EMBL" id="KAG5668762.1"/>
    </source>
</evidence>
<evidence type="ECO:0000256" key="3">
    <source>
        <dbReference type="ARBA" id="ARBA00022692"/>
    </source>
</evidence>
<keyword evidence="5 9" id="KW-0472">Membrane</keyword>
<feature type="region of interest" description="Disordered" evidence="8">
    <location>
        <begin position="657"/>
        <end position="682"/>
    </location>
</feature>
<feature type="compositionally biased region" description="Polar residues" evidence="8">
    <location>
        <begin position="658"/>
        <end position="678"/>
    </location>
</feature>
<keyword evidence="2" id="KW-1003">Cell membrane</keyword>
<keyword evidence="11" id="KW-1185">Reference proteome</keyword>
<dbReference type="AlphaFoldDB" id="A0A9J6BGC2"/>
<feature type="transmembrane region" description="Helical" evidence="9">
    <location>
        <begin position="333"/>
        <end position="354"/>
    </location>
</feature>
<comment type="subcellular location">
    <subcellularLocation>
        <location evidence="1">Cell membrane</location>
        <topology evidence="1">Multi-pass membrane protein</topology>
    </subcellularLocation>
</comment>
<dbReference type="PANTHER" id="PTHR42643:SF30">
    <property type="entry name" value="IONOTROPIC RECEPTOR 40A-RELATED"/>
    <property type="match status" value="1"/>
</dbReference>
<keyword evidence="4 9" id="KW-1133">Transmembrane helix</keyword>
<protein>
    <recommendedName>
        <fullName evidence="12">Ionotropic receptor</fullName>
    </recommendedName>
</protein>
<accession>A0A9J6BGC2</accession>
<dbReference type="EMBL" id="JADBJN010000004">
    <property type="protein sequence ID" value="KAG5668762.1"/>
    <property type="molecule type" value="Genomic_DNA"/>
</dbReference>
<dbReference type="Proteomes" id="UP001107558">
    <property type="component" value="Chromosome 4"/>
</dbReference>
<evidence type="ECO:0000256" key="6">
    <source>
        <dbReference type="ARBA" id="ARBA00023170"/>
    </source>
</evidence>
<evidence type="ECO:0008006" key="12">
    <source>
        <dbReference type="Google" id="ProtNLM"/>
    </source>
</evidence>
<reference evidence="10" key="1">
    <citation type="submission" date="2021-03" db="EMBL/GenBank/DDBJ databases">
        <title>Chromosome level genome of the anhydrobiotic midge Polypedilum vanderplanki.</title>
        <authorList>
            <person name="Yoshida Y."/>
            <person name="Kikawada T."/>
            <person name="Gusev O."/>
        </authorList>
    </citation>
    <scope>NUCLEOTIDE SEQUENCE</scope>
    <source>
        <strain evidence="10">NIAS01</strain>
        <tissue evidence="10">Whole body or cell culture</tissue>
    </source>
</reference>
<proteinExistence type="predicted"/>
<dbReference type="InterPro" id="IPR052192">
    <property type="entry name" value="Insect_Ionotropic_Sensory_Rcpt"/>
</dbReference>
<sequence>MQRKKFTKTFLEIDSQKEHKRTEAISQAMADVIDEFFIRQKIHFNVTISKSNSKFYQGIIDSTLSKIKEVQPFYVKQLDFNFKNTIESNAEIFFIDRLSAKYKKIYLENQSMNQRNMKYFEYNQSCERHDYKIELTDQIIYDMTYRLTKYYLCHKNETILKLATYEWFDVGNCNKQKFKTLNIFDMNTMKWQKPLKNYKKFKNFNGCPIRVAESANVHEDRNKKYLSEYGEFMHIVAEQANFKLKFVNESIENVDINIAYGFVGTHENDAFVVTSSIYTINIGMMVTKGEKYTDYEKLLLPFDDITWILLVGTFFIAFGMIFVLNRMSKRIKILFFGEGVSVPSLNVVSTYFGISQVTLPISNFPRFILMMFILFCLIFRTAYQGVLFEFMNSDMRKPHAQTIDEIFENNYTIISYESPTNVVFKRIYKNDKEKLKNVILVDLYRKGIHRDICNILKNDVPKTAILTEENFDLKVKFICKQEIIRIKDTIFTINVGISMEAYHYLYDVIESSLLWTLQSGIVQYFSEFYTWYEYKRYHIEESSVNKILSLNDLSYGFNIWLIVCAVAIVEFFFELVIGKITKKSQKPKDTEIINEEKDENLTSKINELEEDFDKEVLESLENLFSQIVDSEDEESIEIEKQEIEVKVEVYHNNKNDEFSIQQSEKSNENQKSQSGSQKSFEEEKFTDIATIVDLR</sequence>
<feature type="transmembrane region" description="Helical" evidence="9">
    <location>
        <begin position="305"/>
        <end position="324"/>
    </location>
</feature>
<gene>
    <name evidence="10" type="ORF">PVAND_016689</name>
</gene>
<feature type="transmembrane region" description="Helical" evidence="9">
    <location>
        <begin position="557"/>
        <end position="577"/>
    </location>
</feature>
<dbReference type="PANTHER" id="PTHR42643">
    <property type="entry name" value="IONOTROPIC RECEPTOR 20A-RELATED"/>
    <property type="match status" value="1"/>
</dbReference>
<organism evidence="10 11">
    <name type="scientific">Polypedilum vanderplanki</name>
    <name type="common">Sleeping chironomid midge</name>
    <dbReference type="NCBI Taxonomy" id="319348"/>
    <lineage>
        <taxon>Eukaryota</taxon>
        <taxon>Metazoa</taxon>
        <taxon>Ecdysozoa</taxon>
        <taxon>Arthropoda</taxon>
        <taxon>Hexapoda</taxon>
        <taxon>Insecta</taxon>
        <taxon>Pterygota</taxon>
        <taxon>Neoptera</taxon>
        <taxon>Endopterygota</taxon>
        <taxon>Diptera</taxon>
        <taxon>Nematocera</taxon>
        <taxon>Chironomoidea</taxon>
        <taxon>Chironomidae</taxon>
        <taxon>Chironominae</taxon>
        <taxon>Polypedilum</taxon>
        <taxon>Polypedilum</taxon>
    </lineage>
</organism>
<evidence type="ECO:0000256" key="5">
    <source>
        <dbReference type="ARBA" id="ARBA00023136"/>
    </source>
</evidence>
<name>A0A9J6BGC2_POLVA</name>
<evidence type="ECO:0000256" key="4">
    <source>
        <dbReference type="ARBA" id="ARBA00022989"/>
    </source>
</evidence>
<evidence type="ECO:0000256" key="8">
    <source>
        <dbReference type="SAM" id="MobiDB-lite"/>
    </source>
</evidence>